<dbReference type="EMBL" id="DS113229">
    <property type="protein sequence ID" value="EAY17566.1"/>
    <property type="molecule type" value="Genomic_DNA"/>
</dbReference>
<protein>
    <recommendedName>
        <fullName evidence="6">RRM domain-containing protein</fullName>
    </recommendedName>
</protein>
<evidence type="ECO:0008006" key="6">
    <source>
        <dbReference type="Google" id="ProtNLM"/>
    </source>
</evidence>
<dbReference type="GO" id="GO:0030628">
    <property type="term" value="F:pre-mRNA 3'-splice site binding"/>
    <property type="evidence" value="ECO:0000318"/>
    <property type="project" value="GO_Central"/>
</dbReference>
<dbReference type="GO" id="GO:0016607">
    <property type="term" value="C:nuclear speck"/>
    <property type="evidence" value="ECO:0000318"/>
    <property type="project" value="GO_Central"/>
</dbReference>
<dbReference type="GO" id="GO:0008187">
    <property type="term" value="F:poly-pyrimidine tract binding"/>
    <property type="evidence" value="ECO:0000318"/>
    <property type="project" value="GO_Central"/>
</dbReference>
<sequence>MNDIAYKANTFLRGGWFTSPEEYESMGYTLGMPPGYYAPNHPEIDKLVERIKPFGGIIFPNSMSTKEDPNSKRKVMVLNLPPEMTPQTLNNYITQNLLKRKLITDPNPIDFIDWLPDQFGGYVTFKSQKDAEAAVSIGKSLVYNQREIHIIWPYSLQTEEFSTIEINENQTKNTIYVEFHNEQPNEQKIYQIFEPKYQVSKTFISPGSNYAIVTLSHDEITDMTVFDLQATCGDDVSIRTTFEPPSIDPRTPSDQKLRQTQLYEGPTKLVSVVAPNLLNNPCIADILNSEMTVSSLIQQETEENQIGDETVLCLYNIAKDYILMDPELTNEFLSDITEECQKYGTILDYKIDPMEHQNDYGVVKIRYKTPEEAKRAQLNLAGRRYEGRLVITSVEAAEQI</sequence>
<dbReference type="SUPFAM" id="SSF54928">
    <property type="entry name" value="RNA-binding domain, RBD"/>
    <property type="match status" value="2"/>
</dbReference>
<dbReference type="InParanoid" id="A2DPX0"/>
<dbReference type="KEGG" id="tva:4775583"/>
<dbReference type="GO" id="GO:0000245">
    <property type="term" value="P:spliceosomal complex assembly"/>
    <property type="evidence" value="ECO:0000318"/>
    <property type="project" value="GO_Central"/>
</dbReference>
<reference evidence="4" key="1">
    <citation type="submission" date="2006-10" db="EMBL/GenBank/DDBJ databases">
        <authorList>
            <person name="Amadeo P."/>
            <person name="Zhao Q."/>
            <person name="Wortman J."/>
            <person name="Fraser-Liggett C."/>
            <person name="Carlton J."/>
        </authorList>
    </citation>
    <scope>NUCLEOTIDE SEQUENCE</scope>
    <source>
        <strain evidence="4">G3</strain>
    </source>
</reference>
<dbReference type="InterPro" id="IPR012677">
    <property type="entry name" value="Nucleotide-bd_a/b_plait_sf"/>
</dbReference>
<dbReference type="OrthoDB" id="10266058at2759"/>
<dbReference type="GO" id="GO:0000243">
    <property type="term" value="C:commitment complex"/>
    <property type="evidence" value="ECO:0000318"/>
    <property type="project" value="GO_Central"/>
</dbReference>
<organism evidence="4 5">
    <name type="scientific">Trichomonas vaginalis (strain ATCC PRA-98 / G3)</name>
    <dbReference type="NCBI Taxonomy" id="412133"/>
    <lineage>
        <taxon>Eukaryota</taxon>
        <taxon>Metamonada</taxon>
        <taxon>Parabasalia</taxon>
        <taxon>Trichomonadida</taxon>
        <taxon>Trichomonadidae</taxon>
        <taxon>Trichomonas</taxon>
    </lineage>
</organism>
<evidence type="ECO:0000256" key="2">
    <source>
        <dbReference type="ARBA" id="ARBA00022884"/>
    </source>
</evidence>
<proteinExistence type="predicted"/>
<evidence type="ECO:0000313" key="5">
    <source>
        <dbReference type="Proteomes" id="UP000001542"/>
    </source>
</evidence>
<keyword evidence="2" id="KW-0694">RNA-binding</keyword>
<gene>
    <name evidence="4" type="ORF">TVAG_453940</name>
</gene>
<dbReference type="CDD" id="cd12232">
    <property type="entry name" value="RRM3_U2AF65"/>
    <property type="match status" value="1"/>
</dbReference>
<dbReference type="VEuPathDB" id="TrichDB:TVAGG3_0552420"/>
<dbReference type="RefSeq" id="XP_001329701.1">
    <property type="nucleotide sequence ID" value="XM_001329666.1"/>
</dbReference>
<name>A2DPX0_TRIV3</name>
<reference evidence="4" key="2">
    <citation type="journal article" date="2007" name="Science">
        <title>Draft genome sequence of the sexually transmitted pathogen Trichomonas vaginalis.</title>
        <authorList>
            <person name="Carlton J.M."/>
            <person name="Hirt R.P."/>
            <person name="Silva J.C."/>
            <person name="Delcher A.L."/>
            <person name="Schatz M."/>
            <person name="Zhao Q."/>
            <person name="Wortman J.R."/>
            <person name="Bidwell S.L."/>
            <person name="Alsmark U.C.M."/>
            <person name="Besteiro S."/>
            <person name="Sicheritz-Ponten T."/>
            <person name="Noel C.J."/>
            <person name="Dacks J.B."/>
            <person name="Foster P.G."/>
            <person name="Simillion C."/>
            <person name="Van de Peer Y."/>
            <person name="Miranda-Saavedra D."/>
            <person name="Barton G.J."/>
            <person name="Westrop G.D."/>
            <person name="Mueller S."/>
            <person name="Dessi D."/>
            <person name="Fiori P.L."/>
            <person name="Ren Q."/>
            <person name="Paulsen I."/>
            <person name="Zhang H."/>
            <person name="Bastida-Corcuera F.D."/>
            <person name="Simoes-Barbosa A."/>
            <person name="Brown M.T."/>
            <person name="Hayes R.D."/>
            <person name="Mukherjee M."/>
            <person name="Okumura C.Y."/>
            <person name="Schneider R."/>
            <person name="Smith A.J."/>
            <person name="Vanacova S."/>
            <person name="Villalvazo M."/>
            <person name="Haas B.J."/>
            <person name="Pertea M."/>
            <person name="Feldblyum T.V."/>
            <person name="Utterback T.R."/>
            <person name="Shu C.L."/>
            <person name="Osoegawa K."/>
            <person name="de Jong P.J."/>
            <person name="Hrdy I."/>
            <person name="Horvathova L."/>
            <person name="Zubacova Z."/>
            <person name="Dolezal P."/>
            <person name="Malik S.B."/>
            <person name="Logsdon J.M. Jr."/>
            <person name="Henze K."/>
            <person name="Gupta A."/>
            <person name="Wang C.C."/>
            <person name="Dunne R.L."/>
            <person name="Upcroft J.A."/>
            <person name="Upcroft P."/>
            <person name="White O."/>
            <person name="Salzberg S.L."/>
            <person name="Tang P."/>
            <person name="Chiu C.-H."/>
            <person name="Lee Y.-S."/>
            <person name="Embley T.M."/>
            <person name="Coombs G.H."/>
            <person name="Mottram J.C."/>
            <person name="Tachezy J."/>
            <person name="Fraser-Liggett C.M."/>
            <person name="Johnson P.J."/>
        </authorList>
    </citation>
    <scope>NUCLEOTIDE SEQUENCE [LARGE SCALE GENOMIC DNA]</scope>
    <source>
        <strain evidence="4">G3</strain>
    </source>
</reference>
<evidence type="ECO:0000256" key="1">
    <source>
        <dbReference type="ARBA" id="ARBA00022664"/>
    </source>
</evidence>
<keyword evidence="5" id="KW-1185">Reference proteome</keyword>
<keyword evidence="3" id="KW-0508">mRNA splicing</keyword>
<dbReference type="CDD" id="cd00590">
    <property type="entry name" value="RRM_SF"/>
    <property type="match status" value="1"/>
</dbReference>
<dbReference type="VEuPathDB" id="TrichDB:TVAG_453940"/>
<evidence type="ECO:0000256" key="3">
    <source>
        <dbReference type="ARBA" id="ARBA00023187"/>
    </source>
</evidence>
<dbReference type="Gene3D" id="3.30.70.330">
    <property type="match status" value="3"/>
</dbReference>
<dbReference type="GO" id="GO:0071004">
    <property type="term" value="C:U2-type prespliceosome"/>
    <property type="evidence" value="ECO:0000318"/>
    <property type="project" value="GO_Central"/>
</dbReference>
<dbReference type="PANTHER" id="PTHR23139">
    <property type="entry name" value="RNA-BINDING PROTEIN"/>
    <property type="match status" value="1"/>
</dbReference>
<dbReference type="AlphaFoldDB" id="A2DPX0"/>
<accession>A2DPX0</accession>
<dbReference type="InterPro" id="IPR035979">
    <property type="entry name" value="RBD_domain_sf"/>
</dbReference>
<keyword evidence="1" id="KW-0507">mRNA processing</keyword>
<dbReference type="GO" id="GO:0089701">
    <property type="term" value="C:U2AF complex"/>
    <property type="evidence" value="ECO:0000318"/>
    <property type="project" value="GO_Central"/>
</dbReference>
<dbReference type="Proteomes" id="UP000001542">
    <property type="component" value="Unassembled WGS sequence"/>
</dbReference>
<dbReference type="STRING" id="5722.A2DPX0"/>
<evidence type="ECO:0000313" key="4">
    <source>
        <dbReference type="EMBL" id="EAY17566.1"/>
    </source>
</evidence>